<dbReference type="Proteomes" id="UP000035088">
    <property type="component" value="Unassembled WGS sequence"/>
</dbReference>
<proteinExistence type="predicted"/>
<keyword evidence="1" id="KW-0812">Transmembrane</keyword>
<evidence type="ECO:0000256" key="1">
    <source>
        <dbReference type="SAM" id="Phobius"/>
    </source>
</evidence>
<keyword evidence="3" id="KW-1185">Reference proteome</keyword>
<name>G7H2C9_9ACTN</name>
<dbReference type="EMBL" id="BAEE01000050">
    <property type="protein sequence ID" value="GAB10004.1"/>
    <property type="molecule type" value="Genomic_DNA"/>
</dbReference>
<evidence type="ECO:0000313" key="3">
    <source>
        <dbReference type="Proteomes" id="UP000035088"/>
    </source>
</evidence>
<protein>
    <recommendedName>
        <fullName evidence="4">Pyrrolo-quinoline quinone</fullName>
    </recommendedName>
</protein>
<evidence type="ECO:0008006" key="4">
    <source>
        <dbReference type="Google" id="ProtNLM"/>
    </source>
</evidence>
<organism evidence="2 3">
    <name type="scientific">Gordonia araii NBRC 100433</name>
    <dbReference type="NCBI Taxonomy" id="1073574"/>
    <lineage>
        <taxon>Bacteria</taxon>
        <taxon>Bacillati</taxon>
        <taxon>Actinomycetota</taxon>
        <taxon>Actinomycetes</taxon>
        <taxon>Mycobacteriales</taxon>
        <taxon>Gordoniaceae</taxon>
        <taxon>Gordonia</taxon>
    </lineage>
</organism>
<reference evidence="2 3" key="1">
    <citation type="submission" date="2011-11" db="EMBL/GenBank/DDBJ databases">
        <title>Whole genome shotgun sequence of Gordonia araii NBRC 100433.</title>
        <authorList>
            <person name="Yoshida Y."/>
            <person name="Hosoyama A."/>
            <person name="Tsuchikane K."/>
            <person name="Katsumata H."/>
            <person name="Yamazaki S."/>
            <person name="Fujita N."/>
        </authorList>
    </citation>
    <scope>NUCLEOTIDE SEQUENCE [LARGE SCALE GENOMIC DNA]</scope>
    <source>
        <strain evidence="2 3">NBRC 100433</strain>
    </source>
</reference>
<dbReference type="SUPFAM" id="SSF50998">
    <property type="entry name" value="Quinoprotein alcohol dehydrogenase-like"/>
    <property type="match status" value="1"/>
</dbReference>
<dbReference type="STRING" id="1073574.GOARA_050_00660"/>
<gene>
    <name evidence="2" type="ORF">GOARA_050_00660</name>
</gene>
<dbReference type="InterPro" id="IPR011047">
    <property type="entry name" value="Quinoprotein_ADH-like_sf"/>
</dbReference>
<dbReference type="AlphaFoldDB" id="G7H2C9"/>
<accession>G7H2C9</accession>
<keyword evidence="1" id="KW-1133">Transmembrane helix</keyword>
<dbReference type="RefSeq" id="WP_007322079.1">
    <property type="nucleotide sequence ID" value="NZ_BAEE01000050.1"/>
</dbReference>
<dbReference type="OrthoDB" id="5182370at2"/>
<comment type="caution">
    <text evidence="2">The sequence shown here is derived from an EMBL/GenBank/DDBJ whole genome shotgun (WGS) entry which is preliminary data.</text>
</comment>
<feature type="transmembrane region" description="Helical" evidence="1">
    <location>
        <begin position="12"/>
        <end position="31"/>
    </location>
</feature>
<keyword evidence="1" id="KW-0472">Membrane</keyword>
<evidence type="ECO:0000313" key="2">
    <source>
        <dbReference type="EMBL" id="GAB10004.1"/>
    </source>
</evidence>
<sequence length="416" mass="43427">MRPLRRRPVDFVVSAIIVVALAITATATWYFSSARRTTLSPAVTTPTTPAYPVQAPDRLVTKWTARSAATRAPQVTDAVVLTGHDGVVQARDPGSGRSLWRYERELPLCGLLAAWWPTTPTALAAYRNARGCGEVTAIAADRGIRRATRSSDADGSVTLQSDGGYALSIGPQRLETWGSNLVRGIEYGRVAARFKPEVAPREGISCRLMSGMTAGDRVAIVEHCDGDTGYRLTVLGAVLNKDEKITQHGSSVITSGTAFAPPVVVAMSETGIAVYDGGANAPAPASAAIRTFDVDGADTGRHPVLGGEGLPASSAPVSDEGLTSVWTGQATVVLDAETMRPRFAVPGTRGPAVAVGGQMLVPTGAGYLVVDAATGRREREMPVPRNPGPADAAIVPAVIGEQIIEQHGAMITAYGP</sequence>